<keyword evidence="2" id="KW-0808">Transferase</keyword>
<evidence type="ECO:0000259" key="1">
    <source>
        <dbReference type="Pfam" id="PF08241"/>
    </source>
</evidence>
<dbReference type="CDD" id="cd02440">
    <property type="entry name" value="AdoMet_MTases"/>
    <property type="match status" value="1"/>
</dbReference>
<evidence type="ECO:0000313" key="2">
    <source>
        <dbReference type="EMBL" id="QDU85997.1"/>
    </source>
</evidence>
<dbReference type="Gene3D" id="3.40.50.150">
    <property type="entry name" value="Vaccinia Virus protein VP39"/>
    <property type="match status" value="1"/>
</dbReference>
<proteinExistence type="predicted"/>
<dbReference type="Pfam" id="PF08241">
    <property type="entry name" value="Methyltransf_11"/>
    <property type="match status" value="1"/>
</dbReference>
<dbReference type="Proteomes" id="UP000319342">
    <property type="component" value="Chromosome"/>
</dbReference>
<dbReference type="PANTHER" id="PTHR45036:SF1">
    <property type="entry name" value="METHYLTRANSFERASE LIKE 7A"/>
    <property type="match status" value="1"/>
</dbReference>
<name>A0A518D3E9_9BACT</name>
<dbReference type="PANTHER" id="PTHR45036">
    <property type="entry name" value="METHYLTRANSFERASE LIKE 7B"/>
    <property type="match status" value="1"/>
</dbReference>
<dbReference type="OrthoDB" id="9772751at2"/>
<feature type="domain" description="Methyltransferase type 11" evidence="1">
    <location>
        <begin position="38"/>
        <end position="133"/>
    </location>
</feature>
<accession>A0A518D3E9</accession>
<sequence>MGLYRDRIFPAMYDKAMGGEGLTEHRRRQLAGLSGEVLEIGAGTGLNLPCYPVAVTRLCTVDPNPGMNTRLARRAAASPIEVESHQLAGESLPFDAGRFRFAVSTLSLCSIADPVAAVREIRRVLAPGGRFVFLEHGLHDDPGVQRWQRRLDRLQHWYADCTLLLEPQRVLEEAGFDAIEMDTFLLDGAPSIHRFMYRGTATR</sequence>
<dbReference type="InterPro" id="IPR052356">
    <property type="entry name" value="Thiol_S-MT"/>
</dbReference>
<evidence type="ECO:0000313" key="3">
    <source>
        <dbReference type="Proteomes" id="UP000319342"/>
    </source>
</evidence>
<dbReference type="InterPro" id="IPR013216">
    <property type="entry name" value="Methyltransf_11"/>
</dbReference>
<organism evidence="2 3">
    <name type="scientific">Rohdeia mirabilis</name>
    <dbReference type="NCBI Taxonomy" id="2528008"/>
    <lineage>
        <taxon>Bacteria</taxon>
        <taxon>Pseudomonadati</taxon>
        <taxon>Planctomycetota</taxon>
        <taxon>Planctomycetia</taxon>
        <taxon>Planctomycetia incertae sedis</taxon>
        <taxon>Rohdeia</taxon>
    </lineage>
</organism>
<dbReference type="InterPro" id="IPR029063">
    <property type="entry name" value="SAM-dependent_MTases_sf"/>
</dbReference>
<gene>
    <name evidence="2" type="primary">ycgJ_2</name>
    <name evidence="2" type="ORF">Pla163_31440</name>
</gene>
<dbReference type="RefSeq" id="WP_145190411.1">
    <property type="nucleotide sequence ID" value="NZ_CP036290.1"/>
</dbReference>
<reference evidence="2 3" key="1">
    <citation type="submission" date="2019-02" db="EMBL/GenBank/DDBJ databases">
        <title>Deep-cultivation of Planctomycetes and their phenomic and genomic characterization uncovers novel biology.</title>
        <authorList>
            <person name="Wiegand S."/>
            <person name="Jogler M."/>
            <person name="Boedeker C."/>
            <person name="Pinto D."/>
            <person name="Vollmers J."/>
            <person name="Rivas-Marin E."/>
            <person name="Kohn T."/>
            <person name="Peeters S.H."/>
            <person name="Heuer A."/>
            <person name="Rast P."/>
            <person name="Oberbeckmann S."/>
            <person name="Bunk B."/>
            <person name="Jeske O."/>
            <person name="Meyerdierks A."/>
            <person name="Storesund J.E."/>
            <person name="Kallscheuer N."/>
            <person name="Luecker S."/>
            <person name="Lage O.M."/>
            <person name="Pohl T."/>
            <person name="Merkel B.J."/>
            <person name="Hornburger P."/>
            <person name="Mueller R.-W."/>
            <person name="Bruemmer F."/>
            <person name="Labrenz M."/>
            <person name="Spormann A.M."/>
            <person name="Op den Camp H."/>
            <person name="Overmann J."/>
            <person name="Amann R."/>
            <person name="Jetten M.S.M."/>
            <person name="Mascher T."/>
            <person name="Medema M.H."/>
            <person name="Devos D.P."/>
            <person name="Kaster A.-K."/>
            <person name="Ovreas L."/>
            <person name="Rohde M."/>
            <person name="Galperin M.Y."/>
            <person name="Jogler C."/>
        </authorList>
    </citation>
    <scope>NUCLEOTIDE SEQUENCE [LARGE SCALE GENOMIC DNA]</scope>
    <source>
        <strain evidence="2 3">Pla163</strain>
    </source>
</reference>
<dbReference type="EMBL" id="CP036290">
    <property type="protein sequence ID" value="QDU85997.1"/>
    <property type="molecule type" value="Genomic_DNA"/>
</dbReference>
<keyword evidence="2" id="KW-0489">Methyltransferase</keyword>
<dbReference type="EC" id="2.1.1.-" evidence="2"/>
<dbReference type="GO" id="GO:0032259">
    <property type="term" value="P:methylation"/>
    <property type="evidence" value="ECO:0007669"/>
    <property type="project" value="UniProtKB-KW"/>
</dbReference>
<protein>
    <submittedName>
        <fullName evidence="2">Putative methyltransferase YcgJ</fullName>
        <ecNumber evidence="2">2.1.1.-</ecNumber>
    </submittedName>
</protein>
<keyword evidence="3" id="KW-1185">Reference proteome</keyword>
<dbReference type="AlphaFoldDB" id="A0A518D3E9"/>
<dbReference type="GO" id="GO:0008757">
    <property type="term" value="F:S-adenosylmethionine-dependent methyltransferase activity"/>
    <property type="evidence" value="ECO:0007669"/>
    <property type="project" value="InterPro"/>
</dbReference>
<dbReference type="SUPFAM" id="SSF53335">
    <property type="entry name" value="S-adenosyl-L-methionine-dependent methyltransferases"/>
    <property type="match status" value="1"/>
</dbReference>